<dbReference type="EMBL" id="JAVKPK010000021">
    <property type="protein sequence ID" value="MDR7665482.1"/>
    <property type="molecule type" value="Genomic_DNA"/>
</dbReference>
<protein>
    <submittedName>
        <fullName evidence="3">FaeA/PapI family transcriptional regulator</fullName>
    </submittedName>
</protein>
<accession>A0ABU2D0G4</accession>
<dbReference type="InterPro" id="IPR036388">
    <property type="entry name" value="WH-like_DNA-bd_sf"/>
</dbReference>
<evidence type="ECO:0000256" key="2">
    <source>
        <dbReference type="ARBA" id="ARBA00023163"/>
    </source>
</evidence>
<dbReference type="RefSeq" id="WP_310575507.1">
    <property type="nucleotide sequence ID" value="NZ_JAVKPK010000021.1"/>
</dbReference>
<comment type="caution">
    <text evidence="3">The sequence shown here is derived from an EMBL/GenBank/DDBJ whole genome shotgun (WGS) entry which is preliminary data.</text>
</comment>
<evidence type="ECO:0000256" key="1">
    <source>
        <dbReference type="ARBA" id="ARBA00023015"/>
    </source>
</evidence>
<dbReference type="Proteomes" id="UP001246244">
    <property type="component" value="Unassembled WGS sequence"/>
</dbReference>
<reference evidence="4" key="1">
    <citation type="submission" date="2023-07" db="EMBL/GenBank/DDBJ databases">
        <title>Whole-genome sequencing of a new Methanosarcina sp. Z-7115.</title>
        <authorList>
            <person name="Zhilina T.N."/>
            <person name="Merkel A.Y."/>
        </authorList>
    </citation>
    <scope>NUCLEOTIDE SEQUENCE [LARGE SCALE GENOMIC DNA]</scope>
    <source>
        <strain evidence="4">Z-7115</strain>
    </source>
</reference>
<proteinExistence type="predicted"/>
<dbReference type="Pfam" id="PF04703">
    <property type="entry name" value="FaeA"/>
    <property type="match status" value="1"/>
</dbReference>
<organism evidence="3 4">
    <name type="scientific">Methanosarcina baikalica</name>
    <dbReference type="NCBI Taxonomy" id="3073890"/>
    <lineage>
        <taxon>Archaea</taxon>
        <taxon>Methanobacteriati</taxon>
        <taxon>Methanobacteriota</taxon>
        <taxon>Stenosarchaea group</taxon>
        <taxon>Methanomicrobia</taxon>
        <taxon>Methanosarcinales</taxon>
        <taxon>Methanosarcinaceae</taxon>
        <taxon>Methanosarcina</taxon>
    </lineage>
</organism>
<dbReference type="SUPFAM" id="SSF46785">
    <property type="entry name" value="Winged helix' DNA-binding domain"/>
    <property type="match status" value="1"/>
</dbReference>
<dbReference type="Gene3D" id="1.10.10.10">
    <property type="entry name" value="Winged helix-like DNA-binding domain superfamily/Winged helix DNA-binding domain"/>
    <property type="match status" value="1"/>
</dbReference>
<keyword evidence="2" id="KW-0804">Transcription</keyword>
<evidence type="ECO:0000313" key="3">
    <source>
        <dbReference type="EMBL" id="MDR7665482.1"/>
    </source>
</evidence>
<name>A0ABU2D0G4_9EURY</name>
<evidence type="ECO:0000313" key="4">
    <source>
        <dbReference type="Proteomes" id="UP001246244"/>
    </source>
</evidence>
<keyword evidence="1" id="KW-0805">Transcription regulation</keyword>
<dbReference type="InterPro" id="IPR006793">
    <property type="entry name" value="FaeA"/>
</dbReference>
<gene>
    <name evidence="3" type="ORF">RG963_06755</name>
</gene>
<sequence length="69" mass="7891">MARFVEQYTDKDFTDAINGGMKTVGYILKKVGCARSTAVNYLERMEKEGKIEKVEIDDGLMNVWKVVKE</sequence>
<keyword evidence="4" id="KW-1185">Reference proteome</keyword>
<dbReference type="InterPro" id="IPR036390">
    <property type="entry name" value="WH_DNA-bd_sf"/>
</dbReference>